<feature type="domain" description="EF-hand" evidence="3">
    <location>
        <begin position="55"/>
        <end position="90"/>
    </location>
</feature>
<dbReference type="EMBL" id="FNCC01000001">
    <property type="protein sequence ID" value="SDF43173.1"/>
    <property type="molecule type" value="Genomic_DNA"/>
</dbReference>
<dbReference type="Gene3D" id="1.10.238.10">
    <property type="entry name" value="EF-hand"/>
    <property type="match status" value="1"/>
</dbReference>
<dbReference type="GO" id="GO:0005509">
    <property type="term" value="F:calcium ion binding"/>
    <property type="evidence" value="ECO:0007669"/>
    <property type="project" value="InterPro"/>
</dbReference>
<dbReference type="InterPro" id="IPR002048">
    <property type="entry name" value="EF_hand_dom"/>
</dbReference>
<accession>A0A1G7L145</accession>
<keyword evidence="2" id="KW-0677">Repeat</keyword>
<evidence type="ECO:0000256" key="1">
    <source>
        <dbReference type="ARBA" id="ARBA00022723"/>
    </source>
</evidence>
<dbReference type="InterPro" id="IPR018247">
    <property type="entry name" value="EF_Hand_1_Ca_BS"/>
</dbReference>
<feature type="domain" description="EF-hand" evidence="3">
    <location>
        <begin position="126"/>
        <end position="161"/>
    </location>
</feature>
<dbReference type="RefSeq" id="WP_176946590.1">
    <property type="nucleotide sequence ID" value="NZ_FNCC01000001.1"/>
</dbReference>
<dbReference type="Proteomes" id="UP000199623">
    <property type="component" value="Unassembled WGS sequence"/>
</dbReference>
<dbReference type="STRING" id="200378.SAMN05216553_101609"/>
<proteinExistence type="predicted"/>
<keyword evidence="5" id="KW-1185">Reference proteome</keyword>
<dbReference type="Pfam" id="PF13499">
    <property type="entry name" value="EF-hand_7"/>
    <property type="match status" value="2"/>
</dbReference>
<sequence length="174" mass="19464">MTSGLQEQKRELLFSKLDRNNDGAIDQSDIFAHIEGFLRDFNVPMDSIQAMDIRRSGAELWQLLSHADSDGDRVITKEEYAEAIDESVVERIYVSMNASFFRIIDVDGDGLVTEQELARALLRDGIDPEGVRAAFQRLDTDGDGHITKAEWDQATREMLLSSDPRSAGSMLLGL</sequence>
<feature type="domain" description="EF-hand" evidence="3">
    <location>
        <begin position="5"/>
        <end position="40"/>
    </location>
</feature>
<gene>
    <name evidence="4" type="ORF">SAMN05216553_101609</name>
</gene>
<evidence type="ECO:0000313" key="4">
    <source>
        <dbReference type="EMBL" id="SDF43173.1"/>
    </source>
</evidence>
<dbReference type="AlphaFoldDB" id="A0A1G7L145"/>
<organism evidence="4 5">
    <name type="scientific">Lentzea fradiae</name>
    <dbReference type="NCBI Taxonomy" id="200378"/>
    <lineage>
        <taxon>Bacteria</taxon>
        <taxon>Bacillati</taxon>
        <taxon>Actinomycetota</taxon>
        <taxon>Actinomycetes</taxon>
        <taxon>Pseudonocardiales</taxon>
        <taxon>Pseudonocardiaceae</taxon>
        <taxon>Lentzea</taxon>
    </lineage>
</organism>
<keyword evidence="1" id="KW-0479">Metal-binding</keyword>
<reference evidence="5" key="1">
    <citation type="submission" date="2016-10" db="EMBL/GenBank/DDBJ databases">
        <authorList>
            <person name="Varghese N."/>
            <person name="Submissions S."/>
        </authorList>
    </citation>
    <scope>NUCLEOTIDE SEQUENCE [LARGE SCALE GENOMIC DNA]</scope>
    <source>
        <strain evidence="5">CGMCC 4.3506</strain>
    </source>
</reference>
<dbReference type="PROSITE" id="PS50222">
    <property type="entry name" value="EF_HAND_2"/>
    <property type="match status" value="3"/>
</dbReference>
<protein>
    <submittedName>
        <fullName evidence="4">Ca2+-binding protein, EF-hand superfamily</fullName>
    </submittedName>
</protein>
<dbReference type="SMART" id="SM00054">
    <property type="entry name" value="EFh"/>
    <property type="match status" value="4"/>
</dbReference>
<dbReference type="PANTHER" id="PTHR10827:SF98">
    <property type="entry name" value="45 KDA CALCIUM-BINDING PROTEIN"/>
    <property type="match status" value="1"/>
</dbReference>
<evidence type="ECO:0000313" key="5">
    <source>
        <dbReference type="Proteomes" id="UP000199623"/>
    </source>
</evidence>
<dbReference type="SUPFAM" id="SSF47473">
    <property type="entry name" value="EF-hand"/>
    <property type="match status" value="1"/>
</dbReference>
<dbReference type="PANTHER" id="PTHR10827">
    <property type="entry name" value="RETICULOCALBIN"/>
    <property type="match status" value="1"/>
</dbReference>
<dbReference type="InterPro" id="IPR011992">
    <property type="entry name" value="EF-hand-dom_pair"/>
</dbReference>
<dbReference type="PROSITE" id="PS00018">
    <property type="entry name" value="EF_HAND_1"/>
    <property type="match status" value="3"/>
</dbReference>
<dbReference type="CDD" id="cd00051">
    <property type="entry name" value="EFh"/>
    <property type="match status" value="1"/>
</dbReference>
<name>A0A1G7L145_9PSEU</name>
<evidence type="ECO:0000256" key="2">
    <source>
        <dbReference type="ARBA" id="ARBA00022737"/>
    </source>
</evidence>
<evidence type="ECO:0000259" key="3">
    <source>
        <dbReference type="PROSITE" id="PS50222"/>
    </source>
</evidence>